<feature type="transmembrane region" description="Helical" evidence="2">
    <location>
        <begin position="49"/>
        <end position="68"/>
    </location>
</feature>
<keyword evidence="2" id="KW-1133">Transmembrane helix</keyword>
<reference evidence="3 4" key="1">
    <citation type="submission" date="2019-04" db="EMBL/GenBank/DDBJ databases">
        <title>Lacinutrix sp. nov., isolated from marine water.</title>
        <authorList>
            <person name="Kim W."/>
        </authorList>
    </citation>
    <scope>NUCLEOTIDE SEQUENCE [LARGE SCALE GENOMIC DNA]</scope>
    <source>
        <strain evidence="3 4">CAU 1491</strain>
    </source>
</reference>
<keyword evidence="4" id="KW-1185">Reference proteome</keyword>
<gene>
    <name evidence="3" type="ORF">E5167_05320</name>
</gene>
<accession>A0A4U0EZK4</accession>
<evidence type="ECO:0000313" key="3">
    <source>
        <dbReference type="EMBL" id="TJY37368.1"/>
    </source>
</evidence>
<dbReference type="AlphaFoldDB" id="A0A4U0EZK4"/>
<dbReference type="SMART" id="SM00028">
    <property type="entry name" value="TPR"/>
    <property type="match status" value="5"/>
</dbReference>
<proteinExistence type="predicted"/>
<dbReference type="Gene3D" id="1.25.40.10">
    <property type="entry name" value="Tetratricopeptide repeat domain"/>
    <property type="match status" value="1"/>
</dbReference>
<dbReference type="NCBIfam" id="NF047558">
    <property type="entry name" value="TPR_END_plus"/>
    <property type="match status" value="1"/>
</dbReference>
<feature type="transmembrane region" description="Helical" evidence="2">
    <location>
        <begin position="20"/>
        <end position="37"/>
    </location>
</feature>
<dbReference type="InterPro" id="IPR011990">
    <property type="entry name" value="TPR-like_helical_dom_sf"/>
</dbReference>
<keyword evidence="1" id="KW-0802">TPR repeat</keyword>
<protein>
    <submittedName>
        <fullName evidence="3">Uncharacterized protein</fullName>
    </submittedName>
</protein>
<dbReference type="EMBL" id="SUPL01000002">
    <property type="protein sequence ID" value="TJY37368.1"/>
    <property type="molecule type" value="Genomic_DNA"/>
</dbReference>
<dbReference type="OrthoDB" id="9779074at2"/>
<keyword evidence="2" id="KW-0472">Membrane</keyword>
<dbReference type="PANTHER" id="PTHR12558:SF13">
    <property type="entry name" value="CELL DIVISION CYCLE PROTEIN 27 HOMOLOG"/>
    <property type="match status" value="1"/>
</dbReference>
<evidence type="ECO:0000313" key="4">
    <source>
        <dbReference type="Proteomes" id="UP000307657"/>
    </source>
</evidence>
<feature type="transmembrane region" description="Helical" evidence="2">
    <location>
        <begin position="98"/>
        <end position="115"/>
    </location>
</feature>
<comment type="caution">
    <text evidence="3">The sequence shown here is derived from an EMBL/GenBank/DDBJ whole genome shotgun (WGS) entry which is preliminary data.</text>
</comment>
<dbReference type="SUPFAM" id="SSF48452">
    <property type="entry name" value="TPR-like"/>
    <property type="match status" value="2"/>
</dbReference>
<name>A0A4U0EZK4_9FLAO</name>
<feature type="repeat" description="TPR" evidence="1">
    <location>
        <begin position="391"/>
        <end position="424"/>
    </location>
</feature>
<dbReference type="Pfam" id="PF13432">
    <property type="entry name" value="TPR_16"/>
    <property type="match status" value="1"/>
</dbReference>
<sequence>MDFKNFYEELRRRNVIKSALTYLVISWIIIQVVTTILPTFDAPDYIQKTFVFILILGFPLWVIFSWVYELTPTGLQKTKNVSSNQSITNQTNTRLNKILLLSLGIAIVLLSINLIQGNSIELQKNEISINTKDFGSNSIAVLAFADMSPDKDQEYFSDGISEEILNLLAKIPDLKVISRTSSFSYKGKDQDIKVIGEELQVRNVLEGSIRKAGNTFRITAQLIDTEDGTHVWSETYDRDIEDIFKIQDEIAATVTDKLKVTLLGEAKVASKKTNTEAYNMFLQAKAYINQGNKEKNEQGIKLLKEAIKIDPNFAQAWVLLSTGYSRSISNYGVRPMSYFDSVFIMAKQAIKLDPNSSEAVSNLAYSYLVDGDNENSRLYSEKALQLNKNDAKANNIYGLLLRNSGEVDKAIPYFEKVAQLDPVRVGVFNYNLGTCYQFLEMIPEGVHYYKKILESRGFDAITHQQLAECAVYMNDKEEVLHHIDELIKGDESNLINLNRSGMYLSYFKDFEKANTYFEKVYNHPKFTHLDYAESAIGVAYQLIRKGETKKGNRILDDTFKVTSDKFGFDTDIWEYCWNYARIEAIRGNTDAAIKHVERMIKGGFLMYRLANMDPYLKGVHDDPRFIKLMNNLESKVSKMRNKVIARNMELMKKN</sequence>
<keyword evidence="2" id="KW-0812">Transmembrane</keyword>
<dbReference type="PANTHER" id="PTHR12558">
    <property type="entry name" value="CELL DIVISION CYCLE 16,23,27"/>
    <property type="match status" value="1"/>
</dbReference>
<dbReference type="Proteomes" id="UP000307657">
    <property type="component" value="Unassembled WGS sequence"/>
</dbReference>
<dbReference type="PROSITE" id="PS50005">
    <property type="entry name" value="TPR"/>
    <property type="match status" value="1"/>
</dbReference>
<organism evidence="3 4">
    <name type="scientific">Pontimicrobium aquaticum</name>
    <dbReference type="NCBI Taxonomy" id="2565367"/>
    <lineage>
        <taxon>Bacteria</taxon>
        <taxon>Pseudomonadati</taxon>
        <taxon>Bacteroidota</taxon>
        <taxon>Flavobacteriia</taxon>
        <taxon>Flavobacteriales</taxon>
        <taxon>Flavobacteriaceae</taxon>
        <taxon>Pontimicrobium</taxon>
    </lineage>
</organism>
<dbReference type="RefSeq" id="WP_136841772.1">
    <property type="nucleotide sequence ID" value="NZ_SUPL01000002.1"/>
</dbReference>
<evidence type="ECO:0000256" key="2">
    <source>
        <dbReference type="SAM" id="Phobius"/>
    </source>
</evidence>
<dbReference type="Gene3D" id="3.40.50.10070">
    <property type="entry name" value="TolB, N-terminal domain"/>
    <property type="match status" value="1"/>
</dbReference>
<evidence type="ECO:0000256" key="1">
    <source>
        <dbReference type="PROSITE-ProRule" id="PRU00339"/>
    </source>
</evidence>
<dbReference type="InterPro" id="IPR019734">
    <property type="entry name" value="TPR_rpt"/>
</dbReference>